<dbReference type="RefSeq" id="XP_019018958.1">
    <property type="nucleotide sequence ID" value="XM_019159866.1"/>
</dbReference>
<feature type="compositionally biased region" description="Low complexity" evidence="1">
    <location>
        <begin position="188"/>
        <end position="204"/>
    </location>
</feature>
<dbReference type="GeneID" id="30176553"/>
<evidence type="ECO:0000313" key="2">
    <source>
        <dbReference type="EMBL" id="ODQ47845.1"/>
    </source>
</evidence>
<keyword evidence="3" id="KW-1185">Reference proteome</keyword>
<organism evidence="2 3">
    <name type="scientific">Pichia membranifaciens NRRL Y-2026</name>
    <dbReference type="NCBI Taxonomy" id="763406"/>
    <lineage>
        <taxon>Eukaryota</taxon>
        <taxon>Fungi</taxon>
        <taxon>Dikarya</taxon>
        <taxon>Ascomycota</taxon>
        <taxon>Saccharomycotina</taxon>
        <taxon>Pichiomycetes</taxon>
        <taxon>Pichiales</taxon>
        <taxon>Pichiaceae</taxon>
        <taxon>Pichia</taxon>
    </lineage>
</organism>
<feature type="region of interest" description="Disordered" evidence="1">
    <location>
        <begin position="188"/>
        <end position="246"/>
    </location>
</feature>
<dbReference type="OrthoDB" id="10632317at2759"/>
<proteinExistence type="predicted"/>
<protein>
    <recommendedName>
        <fullName evidence="4">ENTH domain-containing protein</fullName>
    </recommendedName>
</protein>
<evidence type="ECO:0008006" key="4">
    <source>
        <dbReference type="Google" id="ProtNLM"/>
    </source>
</evidence>
<dbReference type="AlphaFoldDB" id="A0A1E3NP23"/>
<reference evidence="2 3" key="1">
    <citation type="journal article" date="2016" name="Proc. Natl. Acad. Sci. U.S.A.">
        <title>Comparative genomics of biotechnologically important yeasts.</title>
        <authorList>
            <person name="Riley R."/>
            <person name="Haridas S."/>
            <person name="Wolfe K.H."/>
            <person name="Lopes M.R."/>
            <person name="Hittinger C.T."/>
            <person name="Goeker M."/>
            <person name="Salamov A.A."/>
            <person name="Wisecaver J.H."/>
            <person name="Long T.M."/>
            <person name="Calvey C.H."/>
            <person name="Aerts A.L."/>
            <person name="Barry K.W."/>
            <person name="Choi C."/>
            <person name="Clum A."/>
            <person name="Coughlan A.Y."/>
            <person name="Deshpande S."/>
            <person name="Douglass A.P."/>
            <person name="Hanson S.J."/>
            <person name="Klenk H.-P."/>
            <person name="LaButti K.M."/>
            <person name="Lapidus A."/>
            <person name="Lindquist E.A."/>
            <person name="Lipzen A.M."/>
            <person name="Meier-Kolthoff J.P."/>
            <person name="Ohm R.A."/>
            <person name="Otillar R.P."/>
            <person name="Pangilinan J.L."/>
            <person name="Peng Y."/>
            <person name="Rokas A."/>
            <person name="Rosa C.A."/>
            <person name="Scheuner C."/>
            <person name="Sibirny A.A."/>
            <person name="Slot J.C."/>
            <person name="Stielow J.B."/>
            <person name="Sun H."/>
            <person name="Kurtzman C.P."/>
            <person name="Blackwell M."/>
            <person name="Grigoriev I.V."/>
            <person name="Jeffries T.W."/>
        </authorList>
    </citation>
    <scope>NUCLEOTIDE SEQUENCE [LARGE SCALE GENOMIC DNA]</scope>
    <source>
        <strain evidence="2 3">NRRL Y-2026</strain>
    </source>
</reference>
<evidence type="ECO:0000313" key="3">
    <source>
        <dbReference type="Proteomes" id="UP000094455"/>
    </source>
</evidence>
<sequence>MKRLQSIKLKVKQSTSSLASKTGLVDSESRRLSVSTILSLAVDPSRPGPTAQQLHAVAKYSWRGEAECLKLKRLVLKQLTLCGDAGRQTELLRLLTLLDYVFVCGAPEFYYLFVNGDAHGDVGEGVWKLRVLDGTLTGGDPVLQRIRDHVAELRWVCADYDHWQTRRAQYESIRQEIHLPASRHSFDSSATTLSVPTPAPASSLSPPPPTRDVRRAHTVHAPASLPTRSSSSLYRGTTSLGCINEE</sequence>
<evidence type="ECO:0000256" key="1">
    <source>
        <dbReference type="SAM" id="MobiDB-lite"/>
    </source>
</evidence>
<gene>
    <name evidence="2" type="ORF">PICMEDRAFT_120125</name>
</gene>
<feature type="compositionally biased region" description="Polar residues" evidence="1">
    <location>
        <begin position="226"/>
        <end position="246"/>
    </location>
</feature>
<accession>A0A1E3NP23</accession>
<name>A0A1E3NP23_9ASCO</name>
<dbReference type="Proteomes" id="UP000094455">
    <property type="component" value="Unassembled WGS sequence"/>
</dbReference>
<dbReference type="EMBL" id="KV454002">
    <property type="protein sequence ID" value="ODQ47845.1"/>
    <property type="molecule type" value="Genomic_DNA"/>
</dbReference>